<comment type="caution">
    <text evidence="2">The sequence shown here is derived from an EMBL/GenBank/DDBJ whole genome shotgun (WGS) entry which is preliminary data.</text>
</comment>
<keyword evidence="3" id="KW-1185">Reference proteome</keyword>
<evidence type="ECO:0000256" key="1">
    <source>
        <dbReference type="SAM" id="MobiDB-lite"/>
    </source>
</evidence>
<feature type="region of interest" description="Disordered" evidence="1">
    <location>
        <begin position="1"/>
        <end position="58"/>
    </location>
</feature>
<evidence type="ECO:0000313" key="3">
    <source>
        <dbReference type="Proteomes" id="UP001295684"/>
    </source>
</evidence>
<accession>A0AAD1XCM3</accession>
<sequence>MTGKYAAQHSPKITSPKKSKSKSKTIWPASGEGRYLQRRHKKDAFLFQKSPKKSSKANISIQKSFNISYASRMKSKTQRGVKPCDTIFLPKKPIEPVEFPKLKEQDQGQDQILKTHSSQKLFPTLCSSFTKKSFTSHEVKEDKEFIKKFVNKQNKINKIMSKTYKNMRNDFEIDQKKAIVQAQRCSREICDEENWKTLEPNYIVNIETK</sequence>
<name>A0AAD1XCM3_EUPCR</name>
<dbReference type="EMBL" id="CAMPGE010008013">
    <property type="protein sequence ID" value="CAI2366928.1"/>
    <property type="molecule type" value="Genomic_DNA"/>
</dbReference>
<gene>
    <name evidence="2" type="ORF">ECRASSUSDP1_LOCUS8204</name>
</gene>
<reference evidence="2" key="1">
    <citation type="submission" date="2023-07" db="EMBL/GenBank/DDBJ databases">
        <authorList>
            <consortium name="AG Swart"/>
            <person name="Singh M."/>
            <person name="Singh A."/>
            <person name="Seah K."/>
            <person name="Emmerich C."/>
        </authorList>
    </citation>
    <scope>NUCLEOTIDE SEQUENCE</scope>
    <source>
        <strain evidence="2">DP1</strain>
    </source>
</reference>
<proteinExistence type="predicted"/>
<dbReference type="Proteomes" id="UP001295684">
    <property type="component" value="Unassembled WGS sequence"/>
</dbReference>
<organism evidence="2 3">
    <name type="scientific">Euplotes crassus</name>
    <dbReference type="NCBI Taxonomy" id="5936"/>
    <lineage>
        <taxon>Eukaryota</taxon>
        <taxon>Sar</taxon>
        <taxon>Alveolata</taxon>
        <taxon>Ciliophora</taxon>
        <taxon>Intramacronucleata</taxon>
        <taxon>Spirotrichea</taxon>
        <taxon>Hypotrichia</taxon>
        <taxon>Euplotida</taxon>
        <taxon>Euplotidae</taxon>
        <taxon>Moneuplotes</taxon>
    </lineage>
</organism>
<evidence type="ECO:0000313" key="2">
    <source>
        <dbReference type="EMBL" id="CAI2366928.1"/>
    </source>
</evidence>
<dbReference type="AlphaFoldDB" id="A0AAD1XCM3"/>
<protein>
    <submittedName>
        <fullName evidence="2">Uncharacterized protein</fullName>
    </submittedName>
</protein>